<gene>
    <name evidence="6" type="ORF">EMQ25_15905</name>
</gene>
<dbReference type="GO" id="GO:0003677">
    <property type="term" value="F:DNA binding"/>
    <property type="evidence" value="ECO:0007669"/>
    <property type="project" value="UniProtKB-KW"/>
</dbReference>
<keyword evidence="2" id="KW-0238">DNA-binding</keyword>
<dbReference type="Proteomes" id="UP000281547">
    <property type="component" value="Unassembled WGS sequence"/>
</dbReference>
<dbReference type="Pfam" id="PF07729">
    <property type="entry name" value="FCD"/>
    <property type="match status" value="1"/>
</dbReference>
<dbReference type="Gene3D" id="1.20.120.530">
    <property type="entry name" value="GntR ligand-binding domain-like"/>
    <property type="match status" value="1"/>
</dbReference>
<keyword evidence="7" id="KW-1185">Reference proteome</keyword>
<evidence type="ECO:0000256" key="1">
    <source>
        <dbReference type="ARBA" id="ARBA00023015"/>
    </source>
</evidence>
<dbReference type="InterPro" id="IPR000524">
    <property type="entry name" value="Tscrpt_reg_HTH_GntR"/>
</dbReference>
<dbReference type="SMART" id="SM00895">
    <property type="entry name" value="FCD"/>
    <property type="match status" value="1"/>
</dbReference>
<dbReference type="InterPro" id="IPR008920">
    <property type="entry name" value="TF_FadR/GntR_C"/>
</dbReference>
<evidence type="ECO:0000313" key="6">
    <source>
        <dbReference type="EMBL" id="RUT28870.1"/>
    </source>
</evidence>
<evidence type="ECO:0000256" key="4">
    <source>
        <dbReference type="SAM" id="MobiDB-lite"/>
    </source>
</evidence>
<comment type="caution">
    <text evidence="6">The sequence shown here is derived from an EMBL/GenBank/DDBJ whole genome shotgun (WGS) entry which is preliminary data.</text>
</comment>
<dbReference type="CDD" id="cd07377">
    <property type="entry name" value="WHTH_GntR"/>
    <property type="match status" value="1"/>
</dbReference>
<dbReference type="Gene3D" id="1.10.10.10">
    <property type="entry name" value="Winged helix-like DNA-binding domain superfamily/Winged helix DNA-binding domain"/>
    <property type="match status" value="1"/>
</dbReference>
<dbReference type="SMART" id="SM00345">
    <property type="entry name" value="HTH_GNTR"/>
    <property type="match status" value="1"/>
</dbReference>
<keyword evidence="1" id="KW-0805">Transcription regulation</keyword>
<feature type="region of interest" description="Disordered" evidence="4">
    <location>
        <begin position="88"/>
        <end position="108"/>
    </location>
</feature>
<dbReference type="InterPro" id="IPR036388">
    <property type="entry name" value="WH-like_DNA-bd_sf"/>
</dbReference>
<accession>A0A433X476</accession>
<proteinExistence type="predicted"/>
<dbReference type="GO" id="GO:0003700">
    <property type="term" value="F:DNA-binding transcription factor activity"/>
    <property type="evidence" value="ECO:0007669"/>
    <property type="project" value="InterPro"/>
</dbReference>
<sequence>MLGADVPKRHFDGCDGAVEDRAAACVLIAVHGLHEPLDVEGARTHDISLEHELGDRSDRLGLPLHGAFADPGDAGVGLEPHEQQIVPRSSNQKSLEAGELHGSSGPKSSLETRLYRILGVVYRILPPIRLSCIEPASTANRDDRVKPNLSHRLTEELRRDIVNGVFSPGERLKTEALAERYKVSANPVREALWRLQGEGFVVVTPNLGARVRVVDDDFIRNIFELREIIEPVFVRRFCNRASSDDLRRLEQARLAFERAAETDASDFYLLDRCNREFHRIMVEEETNTEALQVVERHGDIVNAVRSKLGMTRGRMLTRAREHAQIVKALVDADPDAAADAAARHVRNAKDDFLAQLRHGRTNRPVESAS</sequence>
<evidence type="ECO:0000259" key="5">
    <source>
        <dbReference type="PROSITE" id="PS50949"/>
    </source>
</evidence>
<dbReference type="SUPFAM" id="SSF48008">
    <property type="entry name" value="GntR ligand-binding domain-like"/>
    <property type="match status" value="1"/>
</dbReference>
<organism evidence="6 7">
    <name type="scientific">Arsenicitalea aurantiaca</name>
    <dbReference type="NCBI Taxonomy" id="1783274"/>
    <lineage>
        <taxon>Bacteria</taxon>
        <taxon>Pseudomonadati</taxon>
        <taxon>Pseudomonadota</taxon>
        <taxon>Alphaproteobacteria</taxon>
        <taxon>Hyphomicrobiales</taxon>
        <taxon>Devosiaceae</taxon>
        <taxon>Arsenicitalea</taxon>
    </lineage>
</organism>
<name>A0A433X476_9HYPH</name>
<evidence type="ECO:0000256" key="2">
    <source>
        <dbReference type="ARBA" id="ARBA00023125"/>
    </source>
</evidence>
<dbReference type="Pfam" id="PF00392">
    <property type="entry name" value="GntR"/>
    <property type="match status" value="1"/>
</dbReference>
<protein>
    <submittedName>
        <fullName evidence="6">GntR family transcriptional regulator</fullName>
    </submittedName>
</protein>
<evidence type="ECO:0000256" key="3">
    <source>
        <dbReference type="ARBA" id="ARBA00023163"/>
    </source>
</evidence>
<feature type="domain" description="HTH gntR-type" evidence="5">
    <location>
        <begin position="147"/>
        <end position="214"/>
    </location>
</feature>
<dbReference type="SUPFAM" id="SSF46785">
    <property type="entry name" value="Winged helix' DNA-binding domain"/>
    <property type="match status" value="1"/>
</dbReference>
<dbReference type="PANTHER" id="PTHR43537">
    <property type="entry name" value="TRANSCRIPTIONAL REGULATOR, GNTR FAMILY"/>
    <property type="match status" value="1"/>
</dbReference>
<dbReference type="InterPro" id="IPR011711">
    <property type="entry name" value="GntR_C"/>
</dbReference>
<evidence type="ECO:0000313" key="7">
    <source>
        <dbReference type="Proteomes" id="UP000281547"/>
    </source>
</evidence>
<reference evidence="6 7" key="1">
    <citation type="journal article" date="2016" name="Int. J. Syst. Evol. Microbiol.">
        <title>Arsenicitalea aurantiaca gen. nov., sp. nov., a new member of the family Hyphomicrobiaceae, isolated from high-arsenic sediment.</title>
        <authorList>
            <person name="Mu Y."/>
            <person name="Zhou L."/>
            <person name="Zeng X.C."/>
            <person name="Liu L."/>
            <person name="Pan Y."/>
            <person name="Chen X."/>
            <person name="Wang J."/>
            <person name="Li S."/>
            <person name="Li W.J."/>
            <person name="Wang Y."/>
        </authorList>
    </citation>
    <scope>NUCLEOTIDE SEQUENCE [LARGE SCALE GENOMIC DNA]</scope>
    <source>
        <strain evidence="6 7">42-50</strain>
    </source>
</reference>
<dbReference type="EMBL" id="RZNJ01000006">
    <property type="protein sequence ID" value="RUT28870.1"/>
    <property type="molecule type" value="Genomic_DNA"/>
</dbReference>
<dbReference type="InterPro" id="IPR036390">
    <property type="entry name" value="WH_DNA-bd_sf"/>
</dbReference>
<dbReference type="PROSITE" id="PS50949">
    <property type="entry name" value="HTH_GNTR"/>
    <property type="match status" value="1"/>
</dbReference>
<dbReference type="AlphaFoldDB" id="A0A433X476"/>
<dbReference type="PANTHER" id="PTHR43537:SF24">
    <property type="entry name" value="GLUCONATE OPERON TRANSCRIPTIONAL REPRESSOR"/>
    <property type="match status" value="1"/>
</dbReference>
<keyword evidence="3" id="KW-0804">Transcription</keyword>